<evidence type="ECO:0000256" key="1">
    <source>
        <dbReference type="ARBA" id="ARBA00008858"/>
    </source>
</evidence>
<dbReference type="InterPro" id="IPR017946">
    <property type="entry name" value="PLC-like_Pdiesterase_TIM-brl"/>
</dbReference>
<name>G3B9H7_CANTC</name>
<dbReference type="InterPro" id="IPR051236">
    <property type="entry name" value="HAT_RTT109-like"/>
</dbReference>
<keyword evidence="4" id="KW-1185">Reference proteome</keyword>
<comment type="similarity">
    <text evidence="1">Belongs to the AIM6 family.</text>
</comment>
<protein>
    <recommendedName>
        <fullName evidence="2">Altered inheritance of mitochondria protein 6</fullName>
    </recommendedName>
</protein>
<dbReference type="Proteomes" id="UP000000707">
    <property type="component" value="Unassembled WGS sequence"/>
</dbReference>
<accession>G3B9H7</accession>
<proteinExistence type="inferred from homology"/>
<dbReference type="PANTHER" id="PTHR31571:SF1">
    <property type="entry name" value="ALTERED INHERITANCE OF MITOCHONDRIA PROTEIN 6"/>
    <property type="match status" value="1"/>
</dbReference>
<dbReference type="EMBL" id="GL996527">
    <property type="protein sequence ID" value="EGV61888.1"/>
    <property type="molecule type" value="Genomic_DNA"/>
</dbReference>
<evidence type="ECO:0000313" key="4">
    <source>
        <dbReference type="Proteomes" id="UP000000707"/>
    </source>
</evidence>
<dbReference type="OrthoDB" id="4153866at2759"/>
<dbReference type="SUPFAM" id="SSF51695">
    <property type="entry name" value="PLC-like phosphodiesterases"/>
    <property type="match status" value="1"/>
</dbReference>
<reference evidence="3 4" key="1">
    <citation type="journal article" date="2011" name="Proc. Natl. Acad. Sci. U.S.A.">
        <title>Comparative genomics of xylose-fermenting fungi for enhanced biofuel production.</title>
        <authorList>
            <person name="Wohlbach D.J."/>
            <person name="Kuo A."/>
            <person name="Sato T.K."/>
            <person name="Potts K.M."/>
            <person name="Salamov A.A."/>
            <person name="LaButti K.M."/>
            <person name="Sun H."/>
            <person name="Clum A."/>
            <person name="Pangilinan J.L."/>
            <person name="Lindquist E.A."/>
            <person name="Lucas S."/>
            <person name="Lapidus A."/>
            <person name="Jin M."/>
            <person name="Gunawan C."/>
            <person name="Balan V."/>
            <person name="Dale B.E."/>
            <person name="Jeffries T.W."/>
            <person name="Zinkel R."/>
            <person name="Barry K.W."/>
            <person name="Grigoriev I.V."/>
            <person name="Gasch A.P."/>
        </authorList>
    </citation>
    <scope>NUCLEOTIDE SEQUENCE [LARGE SCALE GENOMIC DNA]</scope>
    <source>
        <strain evidence="4">ATCC 10573 / BCRC 21748 / CBS 615 / JCM 9827 / NBRC 10315 / NRRL Y-1498 / VKM Y-70</strain>
    </source>
</reference>
<organism evidence="4">
    <name type="scientific">Candida tenuis (strain ATCC 10573 / BCRC 21748 / CBS 615 / JCM 9827 / NBRC 10315 / NRRL Y-1498 / VKM Y-70)</name>
    <name type="common">Yeast</name>
    <name type="synonym">Yamadazyma tenuis</name>
    <dbReference type="NCBI Taxonomy" id="590646"/>
    <lineage>
        <taxon>Eukaryota</taxon>
        <taxon>Fungi</taxon>
        <taxon>Dikarya</taxon>
        <taxon>Ascomycota</taxon>
        <taxon>Saccharomycotina</taxon>
        <taxon>Pichiomycetes</taxon>
        <taxon>Debaryomycetaceae</taxon>
        <taxon>Yamadazyma</taxon>
    </lineage>
</organism>
<dbReference type="HOGENOM" id="CLU_031561_1_0_1"/>
<dbReference type="GO" id="GO:0008081">
    <property type="term" value="F:phosphoric diester hydrolase activity"/>
    <property type="evidence" value="ECO:0007669"/>
    <property type="project" value="InterPro"/>
</dbReference>
<dbReference type="GO" id="GO:0006629">
    <property type="term" value="P:lipid metabolic process"/>
    <property type="evidence" value="ECO:0007669"/>
    <property type="project" value="InterPro"/>
</dbReference>
<evidence type="ECO:0000256" key="2">
    <source>
        <dbReference type="ARBA" id="ARBA00014286"/>
    </source>
</evidence>
<dbReference type="PANTHER" id="PTHR31571">
    <property type="entry name" value="ALTERED INHERITANCE OF MITOCHONDRIA PROTEIN 6"/>
    <property type="match status" value="1"/>
</dbReference>
<gene>
    <name evidence="3" type="ORF">CANTEDRAFT_115337</name>
</gene>
<dbReference type="eggNOG" id="ENOG502QVA8">
    <property type="taxonomic scope" value="Eukaryota"/>
</dbReference>
<sequence>MINAFKPFMATISSSFSQAPAAHVHTVESLTRDVDIKPLHSHNDYWRQQPLFDALAHGCRSIESDIWKFKQNYQVTTAIATTTFYHDEAYVGHNQVFLRNNLTLNSLYLDPLFEFLQSTNPQISNIDPDVKHGVFFNSPETSLYLWMDIKLDANDTFEYLQPQLQRFIDQDYLSYYDSQSDTFVERPLTVILTGNLPSALVKAQPKVYTFLDAPLKDFKSMSNSQMVEVSKFSKVASASMTQLLGNEEFQTRPFSHEESVSLARFINIAHKYGMKTRIWGGVDWPKSLVYKHNMALIQMGCDLVNVNDLEFGSELVGI</sequence>
<evidence type="ECO:0000313" key="3">
    <source>
        <dbReference type="EMBL" id="EGV61888.1"/>
    </source>
</evidence>
<dbReference type="AlphaFoldDB" id="G3B9H7"/>